<name>A0A3P7Q0H3_9FIRM</name>
<evidence type="ECO:0000313" key="2">
    <source>
        <dbReference type="Proteomes" id="UP000279029"/>
    </source>
</evidence>
<evidence type="ECO:0000313" key="1">
    <source>
        <dbReference type="EMBL" id="VDN49237.1"/>
    </source>
</evidence>
<proteinExistence type="predicted"/>
<dbReference type="EMBL" id="LR130778">
    <property type="protein sequence ID" value="VDN49237.1"/>
    <property type="molecule type" value="Genomic_DNA"/>
</dbReference>
<organism evidence="1 2">
    <name type="scientific">Petrocella atlantisensis</name>
    <dbReference type="NCBI Taxonomy" id="2173034"/>
    <lineage>
        <taxon>Bacteria</taxon>
        <taxon>Bacillati</taxon>
        <taxon>Bacillota</taxon>
        <taxon>Clostridia</taxon>
        <taxon>Lachnospirales</taxon>
        <taxon>Vallitaleaceae</taxon>
        <taxon>Petrocella</taxon>
    </lineage>
</organism>
<sequence length="53" mass="6359">MYRVCSKKWKDYVDDFDLNGLDEEIRDGLTKIILYNIVRNRRAIDKIKQGVKL</sequence>
<dbReference type="KEGG" id="cbar:PATL70BA_3311"/>
<reference evidence="1 2" key="1">
    <citation type="submission" date="2018-09" db="EMBL/GenBank/DDBJ databases">
        <authorList>
            <person name="Postec A."/>
        </authorList>
    </citation>
    <scope>NUCLEOTIDE SEQUENCE [LARGE SCALE GENOMIC DNA]</scope>
    <source>
        <strain evidence="1">70B-A</strain>
    </source>
</reference>
<accession>A0A3P7Q0H3</accession>
<keyword evidence="2" id="KW-1185">Reference proteome</keyword>
<dbReference type="Proteomes" id="UP000279029">
    <property type="component" value="Chromosome"/>
</dbReference>
<dbReference type="AlphaFoldDB" id="A0A3P7Q0H3"/>
<gene>
    <name evidence="1" type="ORF">PATL70BA_3311</name>
</gene>
<protein>
    <submittedName>
        <fullName evidence="1">Uncharacterized protein</fullName>
    </submittedName>
</protein>